<feature type="domain" description="N-acetyltransferase" evidence="3">
    <location>
        <begin position="11"/>
        <end position="159"/>
    </location>
</feature>
<dbReference type="InterPro" id="IPR016181">
    <property type="entry name" value="Acyl_CoA_acyltransferase"/>
</dbReference>
<dbReference type="Gene3D" id="3.40.630.30">
    <property type="match status" value="1"/>
</dbReference>
<dbReference type="Proteomes" id="UP000295150">
    <property type="component" value="Unassembled WGS sequence"/>
</dbReference>
<dbReference type="InterPro" id="IPR050680">
    <property type="entry name" value="YpeA/RimI_acetyltransf"/>
</dbReference>
<accession>A0A4R6HDN6</accession>
<dbReference type="EMBL" id="SNWH01000012">
    <property type="protein sequence ID" value="TDO06158.1"/>
    <property type="molecule type" value="Genomic_DNA"/>
</dbReference>
<name>A0A4R6HDN6_9GAMM</name>
<dbReference type="CDD" id="cd04301">
    <property type="entry name" value="NAT_SF"/>
    <property type="match status" value="1"/>
</dbReference>
<evidence type="ECO:0000313" key="5">
    <source>
        <dbReference type="Proteomes" id="UP000295150"/>
    </source>
</evidence>
<keyword evidence="1 4" id="KW-0808">Transferase</keyword>
<evidence type="ECO:0000313" key="4">
    <source>
        <dbReference type="EMBL" id="TDO06158.1"/>
    </source>
</evidence>
<dbReference type="Pfam" id="PF00583">
    <property type="entry name" value="Acetyltransf_1"/>
    <property type="match status" value="1"/>
</dbReference>
<dbReference type="SUPFAM" id="SSF55729">
    <property type="entry name" value="Acyl-CoA N-acyltransferases (Nat)"/>
    <property type="match status" value="1"/>
</dbReference>
<dbReference type="PANTHER" id="PTHR43420:SF12">
    <property type="entry name" value="N-ACETYLTRANSFERASE DOMAIN-CONTAINING PROTEIN"/>
    <property type="match status" value="1"/>
</dbReference>
<dbReference type="GO" id="GO:0016747">
    <property type="term" value="F:acyltransferase activity, transferring groups other than amino-acyl groups"/>
    <property type="evidence" value="ECO:0007669"/>
    <property type="project" value="InterPro"/>
</dbReference>
<organism evidence="4 5">
    <name type="scientific">Halomonas ventosae</name>
    <dbReference type="NCBI Taxonomy" id="229007"/>
    <lineage>
        <taxon>Bacteria</taxon>
        <taxon>Pseudomonadati</taxon>
        <taxon>Pseudomonadota</taxon>
        <taxon>Gammaproteobacteria</taxon>
        <taxon>Oceanospirillales</taxon>
        <taxon>Halomonadaceae</taxon>
        <taxon>Halomonas</taxon>
    </lineage>
</organism>
<keyword evidence="2" id="KW-0012">Acyltransferase</keyword>
<comment type="caution">
    <text evidence="4">The sequence shown here is derived from an EMBL/GenBank/DDBJ whole genome shotgun (WGS) entry which is preliminary data.</text>
</comment>
<evidence type="ECO:0000259" key="3">
    <source>
        <dbReference type="PROSITE" id="PS51186"/>
    </source>
</evidence>
<proteinExistence type="predicted"/>
<protein>
    <submittedName>
        <fullName evidence="4">Ribosomal-protein-alanine N-acetyltransferase</fullName>
    </submittedName>
</protein>
<keyword evidence="5" id="KW-1185">Reference proteome</keyword>
<dbReference type="PANTHER" id="PTHR43420">
    <property type="entry name" value="ACETYLTRANSFERASE"/>
    <property type="match status" value="1"/>
</dbReference>
<dbReference type="AlphaFoldDB" id="A0A4R6HDN6"/>
<evidence type="ECO:0000256" key="2">
    <source>
        <dbReference type="ARBA" id="ARBA00023315"/>
    </source>
</evidence>
<evidence type="ECO:0000256" key="1">
    <source>
        <dbReference type="ARBA" id="ARBA00022679"/>
    </source>
</evidence>
<gene>
    <name evidence="4" type="ORF">DFO68_11279</name>
</gene>
<reference evidence="4 5" key="1">
    <citation type="submission" date="2019-03" db="EMBL/GenBank/DDBJ databases">
        <title>Freshwater and sediment microbial communities from various areas in North America, analyzing microbe dynamics in response to fracking.</title>
        <authorList>
            <person name="Lamendella R."/>
        </authorList>
    </citation>
    <scope>NUCLEOTIDE SEQUENCE [LARGE SCALE GENOMIC DNA]</scope>
    <source>
        <strain evidence="4 5">1_TX</strain>
    </source>
</reference>
<sequence>MPGRRVVRPSEAVRRLGPADLTRLAALEQAAGPDPWTPDQLLAALADSDTRVFGIAGEAGLLGHAVVVRLPFEAELQALLVAREARRQGVALRLLAAVIEQARGWHSERVLLEVRAGNAAALALYRRAAFCEDGRRRGYYPAHQGGRREDAVLMSLPLA</sequence>
<dbReference type="PROSITE" id="PS51186">
    <property type="entry name" value="GNAT"/>
    <property type="match status" value="1"/>
</dbReference>
<dbReference type="InterPro" id="IPR000182">
    <property type="entry name" value="GNAT_dom"/>
</dbReference>
<dbReference type="OrthoDB" id="9796919at2"/>